<dbReference type="GO" id="GO:0033388">
    <property type="term" value="P:putrescine biosynthetic process from arginine"/>
    <property type="evidence" value="ECO:0007669"/>
    <property type="project" value="TreeGrafter"/>
</dbReference>
<keyword evidence="2 4" id="KW-0378">Hydrolase</keyword>
<proteinExistence type="inferred from homology"/>
<dbReference type="InterPro" id="IPR003010">
    <property type="entry name" value="C-N_Hydrolase"/>
</dbReference>
<evidence type="ECO:0000259" key="3">
    <source>
        <dbReference type="PROSITE" id="PS50263"/>
    </source>
</evidence>
<dbReference type="OrthoDB" id="9811121at2"/>
<dbReference type="Gene3D" id="3.60.110.10">
    <property type="entry name" value="Carbon-nitrogen hydrolase"/>
    <property type="match status" value="1"/>
</dbReference>
<comment type="caution">
    <text evidence="4">The sequence shown here is derived from an EMBL/GenBank/DDBJ whole genome shotgun (WGS) entry which is preliminary data.</text>
</comment>
<protein>
    <submittedName>
        <fullName evidence="4">Hydrolase</fullName>
    </submittedName>
</protein>
<feature type="domain" description="CN hydrolase" evidence="3">
    <location>
        <begin position="10"/>
        <end position="253"/>
    </location>
</feature>
<dbReference type="InterPro" id="IPR050345">
    <property type="entry name" value="Aliph_Amidase/BUP"/>
</dbReference>
<dbReference type="InterPro" id="IPR001110">
    <property type="entry name" value="UPF0012_CS"/>
</dbReference>
<name>A0A433JQS2_9MICO</name>
<evidence type="ECO:0000256" key="2">
    <source>
        <dbReference type="ARBA" id="ARBA00022801"/>
    </source>
</evidence>
<evidence type="ECO:0000313" key="5">
    <source>
        <dbReference type="Proteomes" id="UP000274909"/>
    </source>
</evidence>
<dbReference type="InterPro" id="IPR036526">
    <property type="entry name" value="C-N_Hydrolase_sf"/>
</dbReference>
<comment type="similarity">
    <text evidence="1">Belongs to the carbon-nitrogen hydrolase superfamily. NIT1/NIT2 family.</text>
</comment>
<dbReference type="SUPFAM" id="SSF56317">
    <property type="entry name" value="Carbon-nitrogen hydrolase"/>
    <property type="match status" value="1"/>
</dbReference>
<gene>
    <name evidence="4" type="ORF">ELQ94_12430</name>
</gene>
<evidence type="ECO:0000256" key="1">
    <source>
        <dbReference type="ARBA" id="ARBA00010613"/>
    </source>
</evidence>
<dbReference type="PANTHER" id="PTHR43674:SF2">
    <property type="entry name" value="BETA-UREIDOPROPIONASE"/>
    <property type="match status" value="1"/>
</dbReference>
<dbReference type="EMBL" id="RZGZ01000003">
    <property type="protein sequence ID" value="RUQ99114.1"/>
    <property type="molecule type" value="Genomic_DNA"/>
</dbReference>
<keyword evidence="5" id="KW-1185">Reference proteome</keyword>
<sequence length="280" mass="29959">MTAASIPTTTRIVCEQVAPAIVDLAHNSRLVLDVLDRAVADGADVLVLPELVTSGYVFDSPAEARSVAITPDDEVFAAIAVRLEGTRTVVVLGFCELGTDGALYNSAAVVSADGVLAVYRKVHLWDRENLVFTPGSSAPPVVETPHGRLGVIVCYDLEFPEMPRSLALAGADLIVVPTNWPRTEVPEGEKPPEIIHAQAAARSNGVFIACCDRTGLERGQAWTEGTVILDQFGWPLDRVVGEGRAVADVFLPLARDKSISPHNDLLGDRRPGIYSTEKTV</sequence>
<dbReference type="Pfam" id="PF00795">
    <property type="entry name" value="CN_hydrolase"/>
    <property type="match status" value="1"/>
</dbReference>
<dbReference type="Proteomes" id="UP000274909">
    <property type="component" value="Unassembled WGS sequence"/>
</dbReference>
<organism evidence="4 5">
    <name type="scientific">Labedella endophytica</name>
    <dbReference type="NCBI Taxonomy" id="1523160"/>
    <lineage>
        <taxon>Bacteria</taxon>
        <taxon>Bacillati</taxon>
        <taxon>Actinomycetota</taxon>
        <taxon>Actinomycetes</taxon>
        <taxon>Micrococcales</taxon>
        <taxon>Microbacteriaceae</taxon>
        <taxon>Labedella</taxon>
    </lineage>
</organism>
<dbReference type="PANTHER" id="PTHR43674">
    <property type="entry name" value="NITRILASE C965.09-RELATED"/>
    <property type="match status" value="1"/>
</dbReference>
<accession>A0A433JQS2</accession>
<dbReference type="RefSeq" id="WP_127050677.1">
    <property type="nucleotide sequence ID" value="NZ_RZGZ01000003.1"/>
</dbReference>
<dbReference type="PROSITE" id="PS50263">
    <property type="entry name" value="CN_HYDROLASE"/>
    <property type="match status" value="1"/>
</dbReference>
<dbReference type="PROSITE" id="PS01227">
    <property type="entry name" value="UPF0012"/>
    <property type="match status" value="1"/>
</dbReference>
<dbReference type="AlphaFoldDB" id="A0A433JQS2"/>
<reference evidence="4 5" key="1">
    <citation type="submission" date="2018-12" db="EMBL/GenBank/DDBJ databases">
        <authorList>
            <person name="Li F."/>
        </authorList>
    </citation>
    <scope>NUCLEOTIDE SEQUENCE [LARGE SCALE GENOMIC DNA]</scope>
    <source>
        <strain evidence="4 5">EGI 6500705</strain>
    </source>
</reference>
<dbReference type="GO" id="GO:0050126">
    <property type="term" value="F:N-carbamoylputrescine amidase activity"/>
    <property type="evidence" value="ECO:0007669"/>
    <property type="project" value="TreeGrafter"/>
</dbReference>
<evidence type="ECO:0000313" key="4">
    <source>
        <dbReference type="EMBL" id="RUQ99114.1"/>
    </source>
</evidence>